<dbReference type="AlphaFoldDB" id="A0AAD3GYU5"/>
<dbReference type="GO" id="GO:0005737">
    <property type="term" value="C:cytoplasm"/>
    <property type="evidence" value="ECO:0007669"/>
    <property type="project" value="UniProtKB-SubCell"/>
</dbReference>
<name>A0AAD3GYU5_9STRA</name>
<keyword evidence="7" id="KW-1185">Reference proteome</keyword>
<keyword evidence="4" id="KW-0808">Transferase</keyword>
<dbReference type="EMBL" id="BLLK01000013">
    <property type="protein sequence ID" value="GFH43654.1"/>
    <property type="molecule type" value="Genomic_DNA"/>
</dbReference>
<dbReference type="PANTHER" id="PTHR13200">
    <property type="entry name" value="EEF1A LYSINE METHYLTRANSFERASE 1"/>
    <property type="match status" value="1"/>
</dbReference>
<evidence type="ECO:0000256" key="2">
    <source>
        <dbReference type="ARBA" id="ARBA00022490"/>
    </source>
</evidence>
<dbReference type="InterPro" id="IPR041370">
    <property type="entry name" value="Mlase_EEF1AKMT1/ZCCHC4"/>
</dbReference>
<sequence>MSGQEELEENEQQLLAELREISNRSKASSRFFEQSTHSSFSKQEADDSQAEGGSNFLQSNPEKGQFNQYWYSNHTIKILLEAIQEILPERAGKKGRVAFLSTPSLYFAMSESDRSSSYVFEYDDVWQKDPRFVFYDFNKPTEIDENLRGKFDMVVIDPPFLAQEVWENYAASARFLLEHDPLDKNLDKRGLIIGTTIRENKDIMKRLFGAEPCNFLPSCPNLVYQFAVYTNHDNCETLKQVNEELA</sequence>
<evidence type="ECO:0008006" key="8">
    <source>
        <dbReference type="Google" id="ProtNLM"/>
    </source>
</evidence>
<dbReference type="GO" id="GO:0003676">
    <property type="term" value="F:nucleic acid binding"/>
    <property type="evidence" value="ECO:0007669"/>
    <property type="project" value="InterPro"/>
</dbReference>
<proteinExistence type="predicted"/>
<comment type="caution">
    <text evidence="6">The sequence shown here is derived from an EMBL/GenBank/DDBJ whole genome shotgun (WGS) entry which is preliminary data.</text>
</comment>
<dbReference type="GO" id="GO:0032259">
    <property type="term" value="P:methylation"/>
    <property type="evidence" value="ECO:0007669"/>
    <property type="project" value="UniProtKB-KW"/>
</dbReference>
<dbReference type="InterPro" id="IPR019369">
    <property type="entry name" value="Efm5/EEF1AKMT1"/>
</dbReference>
<protein>
    <recommendedName>
        <fullName evidence="8">Protein-lysine N-methyltransferase</fullName>
    </recommendedName>
</protein>
<dbReference type="Proteomes" id="UP001054902">
    <property type="component" value="Unassembled WGS sequence"/>
</dbReference>
<evidence type="ECO:0000256" key="4">
    <source>
        <dbReference type="ARBA" id="ARBA00022679"/>
    </source>
</evidence>
<comment type="subcellular location">
    <subcellularLocation>
        <location evidence="1">Cytoplasm</location>
    </subcellularLocation>
</comment>
<dbReference type="Pfam" id="PF10237">
    <property type="entry name" value="N6-adenineMlase"/>
    <property type="match status" value="1"/>
</dbReference>
<reference evidence="6 7" key="1">
    <citation type="journal article" date="2021" name="Sci. Rep.">
        <title>The genome of the diatom Chaetoceros tenuissimus carries an ancient integrated fragment of an extant virus.</title>
        <authorList>
            <person name="Hongo Y."/>
            <person name="Kimura K."/>
            <person name="Takaki Y."/>
            <person name="Yoshida Y."/>
            <person name="Baba S."/>
            <person name="Kobayashi G."/>
            <person name="Nagasaki K."/>
            <person name="Hano T."/>
            <person name="Tomaru Y."/>
        </authorList>
    </citation>
    <scope>NUCLEOTIDE SEQUENCE [LARGE SCALE GENOMIC DNA]</scope>
    <source>
        <strain evidence="6 7">NIES-3715</strain>
    </source>
</reference>
<evidence type="ECO:0000313" key="7">
    <source>
        <dbReference type="Proteomes" id="UP001054902"/>
    </source>
</evidence>
<dbReference type="PROSITE" id="PS00092">
    <property type="entry name" value="N6_MTASE"/>
    <property type="match status" value="1"/>
</dbReference>
<keyword evidence="2" id="KW-0963">Cytoplasm</keyword>
<organism evidence="6 7">
    <name type="scientific">Chaetoceros tenuissimus</name>
    <dbReference type="NCBI Taxonomy" id="426638"/>
    <lineage>
        <taxon>Eukaryota</taxon>
        <taxon>Sar</taxon>
        <taxon>Stramenopiles</taxon>
        <taxon>Ochrophyta</taxon>
        <taxon>Bacillariophyta</taxon>
        <taxon>Coscinodiscophyceae</taxon>
        <taxon>Chaetocerotophycidae</taxon>
        <taxon>Chaetocerotales</taxon>
        <taxon>Chaetocerotaceae</taxon>
        <taxon>Chaetoceros</taxon>
    </lineage>
</organism>
<gene>
    <name evidence="6" type="ORF">CTEN210_00127</name>
</gene>
<feature type="compositionally biased region" description="Polar residues" evidence="5">
    <location>
        <begin position="29"/>
        <end position="42"/>
    </location>
</feature>
<keyword evidence="3" id="KW-0489">Methyltransferase</keyword>
<dbReference type="GO" id="GO:0016279">
    <property type="term" value="F:protein-lysine N-methyltransferase activity"/>
    <property type="evidence" value="ECO:0007669"/>
    <property type="project" value="InterPro"/>
</dbReference>
<feature type="compositionally biased region" description="Polar residues" evidence="5">
    <location>
        <begin position="51"/>
        <end position="61"/>
    </location>
</feature>
<evidence type="ECO:0000256" key="5">
    <source>
        <dbReference type="SAM" id="MobiDB-lite"/>
    </source>
</evidence>
<evidence type="ECO:0000256" key="3">
    <source>
        <dbReference type="ARBA" id="ARBA00022603"/>
    </source>
</evidence>
<accession>A0AAD3GYU5</accession>
<feature type="region of interest" description="Disordered" evidence="5">
    <location>
        <begin position="29"/>
        <end position="61"/>
    </location>
</feature>
<dbReference type="PANTHER" id="PTHR13200:SF1">
    <property type="entry name" value="NUCLEIC ACID BINDING PROTEIN"/>
    <property type="match status" value="1"/>
</dbReference>
<evidence type="ECO:0000313" key="6">
    <source>
        <dbReference type="EMBL" id="GFH43654.1"/>
    </source>
</evidence>
<dbReference type="InterPro" id="IPR002052">
    <property type="entry name" value="DNA_methylase_N6_adenine_CS"/>
</dbReference>
<evidence type="ECO:0000256" key="1">
    <source>
        <dbReference type="ARBA" id="ARBA00004496"/>
    </source>
</evidence>